<comment type="caution">
    <text evidence="2">The sequence shown here is derived from an EMBL/GenBank/DDBJ whole genome shotgun (WGS) entry which is preliminary data.</text>
</comment>
<evidence type="ECO:0000256" key="1">
    <source>
        <dbReference type="SAM" id="SignalP"/>
    </source>
</evidence>
<reference evidence="2" key="1">
    <citation type="submission" date="2020-11" db="EMBL/GenBank/DDBJ databases">
        <authorList>
            <consortium name="DOE Joint Genome Institute"/>
            <person name="Ahrendt S."/>
            <person name="Riley R."/>
            <person name="Andreopoulos W."/>
            <person name="Labutti K."/>
            <person name="Pangilinan J."/>
            <person name="Ruiz-Duenas F.J."/>
            <person name="Barrasa J.M."/>
            <person name="Sanchez-Garcia M."/>
            <person name="Camarero S."/>
            <person name="Miyauchi S."/>
            <person name="Serrano A."/>
            <person name="Linde D."/>
            <person name="Babiker R."/>
            <person name="Drula E."/>
            <person name="Ayuso-Fernandez I."/>
            <person name="Pacheco R."/>
            <person name="Padilla G."/>
            <person name="Ferreira P."/>
            <person name="Barriuso J."/>
            <person name="Kellner H."/>
            <person name="Castanera R."/>
            <person name="Alfaro M."/>
            <person name="Ramirez L."/>
            <person name="Pisabarro A.G."/>
            <person name="Kuo A."/>
            <person name="Tritt A."/>
            <person name="Lipzen A."/>
            <person name="He G."/>
            <person name="Yan M."/>
            <person name="Ng V."/>
            <person name="Cullen D."/>
            <person name="Martin F."/>
            <person name="Rosso M.-N."/>
            <person name="Henrissat B."/>
            <person name="Hibbett D."/>
            <person name="Martinez A.T."/>
            <person name="Grigoriev I.V."/>
        </authorList>
    </citation>
    <scope>NUCLEOTIDE SEQUENCE</scope>
    <source>
        <strain evidence="2">ATCC 90797</strain>
    </source>
</reference>
<feature type="chain" id="PRO_5040108349" evidence="1">
    <location>
        <begin position="28"/>
        <end position="145"/>
    </location>
</feature>
<proteinExistence type="predicted"/>
<dbReference type="Proteomes" id="UP000807025">
    <property type="component" value="Unassembled WGS sequence"/>
</dbReference>
<dbReference type="EMBL" id="MU154547">
    <property type="protein sequence ID" value="KAF9497032.1"/>
    <property type="molecule type" value="Genomic_DNA"/>
</dbReference>
<keyword evidence="1" id="KW-0732">Signal</keyword>
<sequence length="145" mass="15704">MIPRGKRYLWPSFLSLLLLSMAELSNASPTSIESKAGVKSQWSWCSFVSKPKVTRSRVGPSDQIPQEMSVVNLCPLIDLGAPTQVAYRLAAVSSDEISPNHKDSGHIRYVFDFGSSVVEGLKECGRALECLIAGPHNVSVDDSGP</sequence>
<accession>A0A9P6DA35</accession>
<keyword evidence="3" id="KW-1185">Reference proteome</keyword>
<dbReference type="AlphaFoldDB" id="A0A9P6DA35"/>
<gene>
    <name evidence="2" type="ORF">BDN71DRAFT_660623</name>
</gene>
<evidence type="ECO:0000313" key="2">
    <source>
        <dbReference type="EMBL" id="KAF9497032.1"/>
    </source>
</evidence>
<organism evidence="2 3">
    <name type="scientific">Pleurotus eryngii</name>
    <name type="common">Boletus of the steppes</name>
    <dbReference type="NCBI Taxonomy" id="5323"/>
    <lineage>
        <taxon>Eukaryota</taxon>
        <taxon>Fungi</taxon>
        <taxon>Dikarya</taxon>
        <taxon>Basidiomycota</taxon>
        <taxon>Agaricomycotina</taxon>
        <taxon>Agaricomycetes</taxon>
        <taxon>Agaricomycetidae</taxon>
        <taxon>Agaricales</taxon>
        <taxon>Pleurotineae</taxon>
        <taxon>Pleurotaceae</taxon>
        <taxon>Pleurotus</taxon>
    </lineage>
</organism>
<protein>
    <submittedName>
        <fullName evidence="2">Uncharacterized protein</fullName>
    </submittedName>
</protein>
<name>A0A9P6DA35_PLEER</name>
<feature type="signal peptide" evidence="1">
    <location>
        <begin position="1"/>
        <end position="27"/>
    </location>
</feature>
<evidence type="ECO:0000313" key="3">
    <source>
        <dbReference type="Proteomes" id="UP000807025"/>
    </source>
</evidence>